<keyword evidence="2" id="KW-1185">Reference proteome</keyword>
<organism evidence="1 2">
    <name type="scientific">Pseudohongiella nitratireducens</name>
    <dbReference type="NCBI Taxonomy" id="1768907"/>
    <lineage>
        <taxon>Bacteria</taxon>
        <taxon>Pseudomonadati</taxon>
        <taxon>Pseudomonadota</taxon>
        <taxon>Gammaproteobacteria</taxon>
        <taxon>Pseudomonadales</taxon>
        <taxon>Pseudohongiellaceae</taxon>
        <taxon>Pseudohongiella</taxon>
    </lineage>
</organism>
<comment type="caution">
    <text evidence="1">The sequence shown here is derived from an EMBL/GenBank/DDBJ whole genome shotgun (WGS) entry which is preliminary data.</text>
</comment>
<evidence type="ECO:0000313" key="1">
    <source>
        <dbReference type="EMBL" id="GGG46894.1"/>
    </source>
</evidence>
<dbReference type="AlphaFoldDB" id="A0A917GI62"/>
<reference evidence="1" key="1">
    <citation type="journal article" date="2014" name="Int. J. Syst. Evol. Microbiol.">
        <title>Complete genome sequence of Corynebacterium casei LMG S-19264T (=DSM 44701T), isolated from a smear-ripened cheese.</title>
        <authorList>
            <consortium name="US DOE Joint Genome Institute (JGI-PGF)"/>
            <person name="Walter F."/>
            <person name="Albersmeier A."/>
            <person name="Kalinowski J."/>
            <person name="Ruckert C."/>
        </authorList>
    </citation>
    <scope>NUCLEOTIDE SEQUENCE</scope>
    <source>
        <strain evidence="1">CGMCC 1.15425</strain>
    </source>
</reference>
<protein>
    <submittedName>
        <fullName evidence="1">Uncharacterized protein</fullName>
    </submittedName>
</protein>
<evidence type="ECO:0000313" key="2">
    <source>
        <dbReference type="Proteomes" id="UP000627715"/>
    </source>
</evidence>
<proteinExistence type="predicted"/>
<reference evidence="1" key="2">
    <citation type="submission" date="2020-09" db="EMBL/GenBank/DDBJ databases">
        <authorList>
            <person name="Sun Q."/>
            <person name="Zhou Y."/>
        </authorList>
    </citation>
    <scope>NUCLEOTIDE SEQUENCE</scope>
    <source>
        <strain evidence="1">CGMCC 1.15425</strain>
    </source>
</reference>
<accession>A0A917GI62</accession>
<dbReference type="Proteomes" id="UP000627715">
    <property type="component" value="Unassembled WGS sequence"/>
</dbReference>
<dbReference type="EMBL" id="BMIY01000001">
    <property type="protein sequence ID" value="GGG46894.1"/>
    <property type="molecule type" value="Genomic_DNA"/>
</dbReference>
<gene>
    <name evidence="1" type="ORF">GCM10011403_00010</name>
</gene>
<sequence>MHLIAKANTERIIGAMKKIENEYLGKDFTTEPITDPINSLLCKFNKASFYCNKKTMLPKMTEHRYIH</sequence>
<name>A0A917GI62_9GAMM</name>